<name>A0A0N5D8R6_THECL</name>
<feature type="signal peptide" evidence="1">
    <location>
        <begin position="1"/>
        <end position="15"/>
    </location>
</feature>
<evidence type="ECO:0000256" key="1">
    <source>
        <dbReference type="SAM" id="SignalP"/>
    </source>
</evidence>
<reference evidence="2 3" key="2">
    <citation type="submission" date="2018-11" db="EMBL/GenBank/DDBJ databases">
        <authorList>
            <consortium name="Pathogen Informatics"/>
        </authorList>
    </citation>
    <scope>NUCLEOTIDE SEQUENCE [LARGE SCALE GENOMIC DNA]</scope>
</reference>
<dbReference type="WBParaSite" id="TCLT_0000950701-mRNA-1">
    <property type="protein sequence ID" value="TCLT_0000950701-mRNA-1"/>
    <property type="gene ID" value="TCLT_0000950701"/>
</dbReference>
<dbReference type="Proteomes" id="UP000276776">
    <property type="component" value="Unassembled WGS sequence"/>
</dbReference>
<proteinExistence type="predicted"/>
<evidence type="ECO:0000313" key="2">
    <source>
        <dbReference type="EMBL" id="VDN07130.1"/>
    </source>
</evidence>
<feature type="chain" id="PRO_5043126782" evidence="1">
    <location>
        <begin position="16"/>
        <end position="273"/>
    </location>
</feature>
<dbReference type="AlphaFoldDB" id="A0A0N5D8R6"/>
<evidence type="ECO:0000313" key="4">
    <source>
        <dbReference type="WBParaSite" id="TCLT_0000950701-mRNA-1"/>
    </source>
</evidence>
<keyword evidence="3" id="KW-1185">Reference proteome</keyword>
<organism evidence="4">
    <name type="scientific">Thelazia callipaeda</name>
    <name type="common">Oriental eyeworm</name>
    <name type="synonym">Parasitic nematode</name>
    <dbReference type="NCBI Taxonomy" id="103827"/>
    <lineage>
        <taxon>Eukaryota</taxon>
        <taxon>Metazoa</taxon>
        <taxon>Ecdysozoa</taxon>
        <taxon>Nematoda</taxon>
        <taxon>Chromadorea</taxon>
        <taxon>Rhabditida</taxon>
        <taxon>Spirurina</taxon>
        <taxon>Spiruromorpha</taxon>
        <taxon>Thelazioidea</taxon>
        <taxon>Thelaziidae</taxon>
        <taxon>Thelazia</taxon>
    </lineage>
</organism>
<reference evidence="4" key="1">
    <citation type="submission" date="2017-02" db="UniProtKB">
        <authorList>
            <consortium name="WormBaseParasite"/>
        </authorList>
    </citation>
    <scope>IDENTIFICATION</scope>
</reference>
<sequence length="273" mass="30843">MVYVLWLLLPTIVFALSKSKTSHPCLDSIQSARKVLREVKHLVDPEGPNVRDKYVNEMANSFDKAKEIHDEINAYFNRRSVGGKAECISVADQLTTELPQLMALLKKLIRLHENNDGTVADELWNAYYKLSRANSLLGGQVPSPGVKVIKSQQCFSAVESLKKALEQLKNTSVQEEKKLIAEGCDDPLKLIDSRLLQLSKITDLVRRIQTRSGDDDLAKYACKKNLSKILRILRKIENIFKKSNYDTDRENEDKCIGVIEPLFTSVSNELQAP</sequence>
<accession>A0A0N5D8R6</accession>
<dbReference type="EMBL" id="UYYF01004810">
    <property type="protein sequence ID" value="VDN07130.1"/>
    <property type="molecule type" value="Genomic_DNA"/>
</dbReference>
<keyword evidence="1" id="KW-0732">Signal</keyword>
<gene>
    <name evidence="2" type="ORF">TCLT_LOCUS9496</name>
</gene>
<evidence type="ECO:0000313" key="3">
    <source>
        <dbReference type="Proteomes" id="UP000276776"/>
    </source>
</evidence>
<protein>
    <submittedName>
        <fullName evidence="4">Secreted protein</fullName>
    </submittedName>
</protein>